<feature type="transmembrane region" description="Helical" evidence="7">
    <location>
        <begin position="70"/>
        <end position="90"/>
    </location>
</feature>
<evidence type="ECO:0000313" key="8">
    <source>
        <dbReference type="EMBL" id="KAA9008204.1"/>
    </source>
</evidence>
<dbReference type="PANTHER" id="PTHR30589">
    <property type="entry name" value="PROLIPOPROTEIN DIACYLGLYCERYL TRANSFERASE"/>
    <property type="match status" value="1"/>
</dbReference>
<evidence type="ECO:0000313" key="9">
    <source>
        <dbReference type="Proteomes" id="UP000326554"/>
    </source>
</evidence>
<dbReference type="GO" id="GO:0005886">
    <property type="term" value="C:plasma membrane"/>
    <property type="evidence" value="ECO:0007669"/>
    <property type="project" value="UniProtKB-SubCell"/>
</dbReference>
<comment type="function">
    <text evidence="7">Catalyzes the transfer of the diacylglyceryl group from phosphatidylglycerol to the sulfhydryl group of the N-terminal cysteine of a prolipoprotein, the first step in the formation of mature lipoproteins.</text>
</comment>
<keyword evidence="8" id="KW-0449">Lipoprotein</keyword>
<dbReference type="UniPathway" id="UPA00664"/>
<organism evidence="8 9">
    <name type="scientific">Histidinibacterium aquaticum</name>
    <dbReference type="NCBI Taxonomy" id="2613962"/>
    <lineage>
        <taxon>Bacteria</taxon>
        <taxon>Pseudomonadati</taxon>
        <taxon>Pseudomonadota</taxon>
        <taxon>Alphaproteobacteria</taxon>
        <taxon>Rhodobacterales</taxon>
        <taxon>Paracoccaceae</taxon>
        <taxon>Histidinibacterium</taxon>
    </lineage>
</organism>
<comment type="caution">
    <text evidence="8">The sequence shown here is derived from an EMBL/GenBank/DDBJ whole genome shotgun (WGS) entry which is preliminary data.</text>
</comment>
<evidence type="ECO:0000256" key="1">
    <source>
        <dbReference type="ARBA" id="ARBA00007150"/>
    </source>
</evidence>
<evidence type="ECO:0000256" key="4">
    <source>
        <dbReference type="ARBA" id="ARBA00022692"/>
    </source>
</evidence>
<sequence>MSTGILFPEWLSPEIVTIPVGGIEFALRWYAMAYIVGILIGWRLIVAAVSRPGLWTGGAAPMTREQVEDMVTWLIVGIIVGGRLGFVFFYQPAYYLQNPLQIPAIWQGGMSFHGGFLGVVLAVILCARKYGSPLGSVADLLALATPPALFLGRLANFVNAELWGRPTEMPWGVVFPGELAQACPGVEGLCARHPSQIYEALLEGVLLGTILLVGAFRAGWLKRPWLTTGVFLLGYGLSRFVVEFYRQADAQFVTPENPWGHVLSLGDWGITMGQLLSLPMVAAGLLALALSARGRRARGAA</sequence>
<dbReference type="EC" id="2.5.1.145" evidence="7"/>
<dbReference type="GO" id="GO:0008961">
    <property type="term" value="F:phosphatidylglycerol-prolipoprotein diacylglyceryl transferase activity"/>
    <property type="evidence" value="ECO:0007669"/>
    <property type="project" value="UniProtKB-UniRule"/>
</dbReference>
<comment type="subcellular location">
    <subcellularLocation>
        <location evidence="7">Cell membrane</location>
        <topology evidence="7">Multi-pass membrane protein</topology>
    </subcellularLocation>
</comment>
<protein>
    <recommendedName>
        <fullName evidence="7">Phosphatidylglycerol--prolipoprotein diacylglyceryl transferase</fullName>
        <ecNumber evidence="7">2.5.1.145</ecNumber>
    </recommendedName>
</protein>
<gene>
    <name evidence="7" type="primary">lgt</name>
    <name evidence="8" type="ORF">F3S47_11965</name>
</gene>
<comment type="catalytic activity">
    <reaction evidence="7">
        <text>L-cysteinyl-[prolipoprotein] + a 1,2-diacyl-sn-glycero-3-phospho-(1'-sn-glycerol) = an S-1,2-diacyl-sn-glyceryl-L-cysteinyl-[prolipoprotein] + sn-glycerol 1-phosphate + H(+)</text>
        <dbReference type="Rhea" id="RHEA:56712"/>
        <dbReference type="Rhea" id="RHEA-COMP:14679"/>
        <dbReference type="Rhea" id="RHEA-COMP:14680"/>
        <dbReference type="ChEBI" id="CHEBI:15378"/>
        <dbReference type="ChEBI" id="CHEBI:29950"/>
        <dbReference type="ChEBI" id="CHEBI:57685"/>
        <dbReference type="ChEBI" id="CHEBI:64716"/>
        <dbReference type="ChEBI" id="CHEBI:140658"/>
        <dbReference type="EC" id="2.5.1.145"/>
    </reaction>
</comment>
<dbReference type="NCBIfam" id="TIGR00544">
    <property type="entry name" value="lgt"/>
    <property type="match status" value="1"/>
</dbReference>
<name>A0A5J5GKY2_9RHOB</name>
<evidence type="ECO:0000256" key="3">
    <source>
        <dbReference type="ARBA" id="ARBA00022679"/>
    </source>
</evidence>
<dbReference type="HAMAP" id="MF_01147">
    <property type="entry name" value="Lgt"/>
    <property type="match status" value="1"/>
</dbReference>
<evidence type="ECO:0000256" key="6">
    <source>
        <dbReference type="ARBA" id="ARBA00023136"/>
    </source>
</evidence>
<feature type="transmembrane region" description="Helical" evidence="7">
    <location>
        <begin position="200"/>
        <end position="220"/>
    </location>
</feature>
<feature type="transmembrane region" description="Helical" evidence="7">
    <location>
        <begin position="110"/>
        <end position="127"/>
    </location>
</feature>
<keyword evidence="5 7" id="KW-1133">Transmembrane helix</keyword>
<comment type="similarity">
    <text evidence="1 7">Belongs to the Lgt family.</text>
</comment>
<evidence type="ECO:0000256" key="5">
    <source>
        <dbReference type="ARBA" id="ARBA00022989"/>
    </source>
</evidence>
<feature type="binding site" evidence="7">
    <location>
        <position position="153"/>
    </location>
    <ligand>
        <name>a 1,2-diacyl-sn-glycero-3-phospho-(1'-sn-glycerol)</name>
        <dbReference type="ChEBI" id="CHEBI:64716"/>
    </ligand>
</feature>
<evidence type="ECO:0000256" key="2">
    <source>
        <dbReference type="ARBA" id="ARBA00022475"/>
    </source>
</evidence>
<dbReference type="Proteomes" id="UP000326554">
    <property type="component" value="Unassembled WGS sequence"/>
</dbReference>
<keyword evidence="6 7" id="KW-0472">Membrane</keyword>
<comment type="pathway">
    <text evidence="7">Protein modification; lipoprotein biosynthesis (diacylglyceryl transfer).</text>
</comment>
<dbReference type="AlphaFoldDB" id="A0A5J5GKY2"/>
<evidence type="ECO:0000256" key="7">
    <source>
        <dbReference type="HAMAP-Rule" id="MF_01147"/>
    </source>
</evidence>
<accession>A0A5J5GKY2</accession>
<keyword evidence="4 7" id="KW-0812">Transmembrane</keyword>
<dbReference type="RefSeq" id="WP_150445487.1">
    <property type="nucleotide sequence ID" value="NZ_VYQE01000003.1"/>
</dbReference>
<dbReference type="PROSITE" id="PS01311">
    <property type="entry name" value="LGT"/>
    <property type="match status" value="1"/>
</dbReference>
<dbReference type="EMBL" id="VYQE01000003">
    <property type="protein sequence ID" value="KAA9008204.1"/>
    <property type="molecule type" value="Genomic_DNA"/>
</dbReference>
<dbReference type="InterPro" id="IPR001640">
    <property type="entry name" value="Lgt"/>
</dbReference>
<feature type="transmembrane region" description="Helical" evidence="7">
    <location>
        <begin position="268"/>
        <end position="290"/>
    </location>
</feature>
<proteinExistence type="inferred from homology"/>
<dbReference type="PANTHER" id="PTHR30589:SF0">
    <property type="entry name" value="PHOSPHATIDYLGLYCEROL--PROLIPOPROTEIN DIACYLGLYCERYL TRANSFERASE"/>
    <property type="match status" value="1"/>
</dbReference>
<dbReference type="Pfam" id="PF01790">
    <property type="entry name" value="LGT"/>
    <property type="match status" value="1"/>
</dbReference>
<keyword evidence="9" id="KW-1185">Reference proteome</keyword>
<keyword evidence="2 7" id="KW-1003">Cell membrane</keyword>
<keyword evidence="3 7" id="KW-0808">Transferase</keyword>
<feature type="transmembrane region" description="Helical" evidence="7">
    <location>
        <begin position="29"/>
        <end position="49"/>
    </location>
</feature>
<dbReference type="GO" id="GO:0042158">
    <property type="term" value="P:lipoprotein biosynthetic process"/>
    <property type="evidence" value="ECO:0007669"/>
    <property type="project" value="UniProtKB-UniRule"/>
</dbReference>
<reference evidence="8 9" key="1">
    <citation type="submission" date="2019-09" db="EMBL/GenBank/DDBJ databases">
        <authorList>
            <person name="Park J.-S."/>
            <person name="Choi H.-J."/>
        </authorList>
    </citation>
    <scope>NUCLEOTIDE SEQUENCE [LARGE SCALE GENOMIC DNA]</scope>
    <source>
        <strain evidence="8 9">176SS1-4</strain>
    </source>
</reference>